<dbReference type="InterPro" id="IPR010982">
    <property type="entry name" value="Lambda_DNA-bd_dom_sf"/>
</dbReference>
<gene>
    <name evidence="2" type="ORF">ETD86_24280</name>
</gene>
<dbReference type="SMART" id="SM00530">
    <property type="entry name" value="HTH_XRE"/>
    <property type="match status" value="1"/>
</dbReference>
<protein>
    <submittedName>
        <fullName evidence="2">Helix-turn-helix transcriptional regulator</fullName>
    </submittedName>
</protein>
<evidence type="ECO:0000313" key="3">
    <source>
        <dbReference type="Proteomes" id="UP000309128"/>
    </source>
</evidence>
<evidence type="ECO:0000313" key="2">
    <source>
        <dbReference type="EMBL" id="TMR16769.1"/>
    </source>
</evidence>
<dbReference type="Pfam" id="PF13560">
    <property type="entry name" value="HTH_31"/>
    <property type="match status" value="1"/>
</dbReference>
<dbReference type="AlphaFoldDB" id="A0A5S4FFG9"/>
<name>A0A5S4FFG9_9ACTN</name>
<dbReference type="Gene3D" id="1.10.260.40">
    <property type="entry name" value="lambda repressor-like DNA-binding domains"/>
    <property type="match status" value="1"/>
</dbReference>
<feature type="domain" description="HTH cro/C1-type" evidence="1">
    <location>
        <begin position="14"/>
        <end position="66"/>
    </location>
</feature>
<organism evidence="2 3">
    <name type="scientific">Nonomuraea turkmeniaca</name>
    <dbReference type="NCBI Taxonomy" id="103838"/>
    <lineage>
        <taxon>Bacteria</taxon>
        <taxon>Bacillati</taxon>
        <taxon>Actinomycetota</taxon>
        <taxon>Actinomycetes</taxon>
        <taxon>Streptosporangiales</taxon>
        <taxon>Streptosporangiaceae</taxon>
        <taxon>Nonomuraea</taxon>
    </lineage>
</organism>
<dbReference type="OrthoDB" id="3504495at2"/>
<dbReference type="EMBL" id="VCKY01000084">
    <property type="protein sequence ID" value="TMR16769.1"/>
    <property type="molecule type" value="Genomic_DNA"/>
</dbReference>
<reference evidence="2 3" key="1">
    <citation type="submission" date="2019-05" db="EMBL/GenBank/DDBJ databases">
        <title>Draft genome sequence of Nonomuraea turkmeniaca DSM 43926.</title>
        <authorList>
            <person name="Saricaoglu S."/>
            <person name="Isik K."/>
        </authorList>
    </citation>
    <scope>NUCLEOTIDE SEQUENCE [LARGE SCALE GENOMIC DNA]</scope>
    <source>
        <strain evidence="2 3">DSM 43926</strain>
    </source>
</reference>
<accession>A0A5S4FFG9</accession>
<dbReference type="SUPFAM" id="SSF47413">
    <property type="entry name" value="lambda repressor-like DNA-binding domains"/>
    <property type="match status" value="1"/>
</dbReference>
<dbReference type="RefSeq" id="WP_138668459.1">
    <property type="nucleotide sequence ID" value="NZ_VCKY01000084.1"/>
</dbReference>
<dbReference type="SUPFAM" id="SSF48452">
    <property type="entry name" value="TPR-like"/>
    <property type="match status" value="1"/>
</dbReference>
<proteinExistence type="predicted"/>
<evidence type="ECO:0000259" key="1">
    <source>
        <dbReference type="PROSITE" id="PS50943"/>
    </source>
</evidence>
<comment type="caution">
    <text evidence="2">The sequence shown here is derived from an EMBL/GenBank/DDBJ whole genome shotgun (WGS) entry which is preliminary data.</text>
</comment>
<dbReference type="InterPro" id="IPR001387">
    <property type="entry name" value="Cro/C1-type_HTH"/>
</dbReference>
<dbReference type="PROSITE" id="PS50943">
    <property type="entry name" value="HTH_CROC1"/>
    <property type="match status" value="1"/>
</dbReference>
<dbReference type="GO" id="GO:0003677">
    <property type="term" value="F:DNA binding"/>
    <property type="evidence" value="ECO:0007669"/>
    <property type="project" value="InterPro"/>
</dbReference>
<dbReference type="Proteomes" id="UP000309128">
    <property type="component" value="Unassembled WGS sequence"/>
</dbReference>
<keyword evidence="3" id="KW-1185">Reference proteome</keyword>
<sequence>MTSNLSIGQRVAWYRRRRGMSQDVLAGLVGRTTDWLSKVENDRITLDRLSVIKSLARALDVSLGDMLAEPHLFEWTDESGDQTIPALRAAITDYRQLSPMAELIENAEPSSHAELQRALAEVWQAYQGARYSYVIRTLPGLLGEAHHAVRAEDGDARMAAMGALGQVYHAAASILTKVGEADLAWIAAERGLTFARESGDQLVTASLLRAVAHALLSNGRYEAAKQLTMDAAELLAPDLPYATPELLSVYGTLYLAGSMAAARDDDRSTTRAFVAEAEESATRLGRDANYVWTAFGPTNVRIHEVATAIELGDIQVAVDLGPRLDTSGLPIERRARHGLAVAHALSLWNRTDDAMAALLEAETIAPEQVRHHYLSRQLTMSWIRRQKGKPSFPLAALARRLHIV</sequence>
<dbReference type="InterPro" id="IPR011990">
    <property type="entry name" value="TPR-like_helical_dom_sf"/>
</dbReference>
<dbReference type="CDD" id="cd00093">
    <property type="entry name" value="HTH_XRE"/>
    <property type="match status" value="1"/>
</dbReference>